<dbReference type="RefSeq" id="WP_187219398.1">
    <property type="nucleotide sequence ID" value="NZ_JABVED010000003.1"/>
</dbReference>
<accession>A0ABR7L2V8</accession>
<evidence type="ECO:0000256" key="3">
    <source>
        <dbReference type="ARBA" id="ARBA00022692"/>
    </source>
</evidence>
<keyword evidence="2" id="KW-1003">Cell membrane</keyword>
<keyword evidence="3 7" id="KW-0812">Transmembrane</keyword>
<sequence length="198" mass="20381">MTQLLLLAVAVLVGVPHRSATVRLGRIFGQPTTEAPRIRRTPRRPPRQSRAPDDGTRAATWDLLAACLSSGMAVPAAIRAVAADLPERAGRALRDTADLLALGGDPVDAWALALECPETAGLARGARRTARSGAALAGVARALAADARARTGEAAEARAQRAAVLISGPLALCFLPAFLCLGVVPIVLGLAGVLSNHL</sequence>
<evidence type="ECO:0000259" key="8">
    <source>
        <dbReference type="Pfam" id="PF00482"/>
    </source>
</evidence>
<feature type="region of interest" description="Disordered" evidence="6">
    <location>
        <begin position="33"/>
        <end position="55"/>
    </location>
</feature>
<evidence type="ECO:0000313" key="10">
    <source>
        <dbReference type="Proteomes" id="UP000734823"/>
    </source>
</evidence>
<dbReference type="Proteomes" id="UP000734823">
    <property type="component" value="Unassembled WGS sequence"/>
</dbReference>
<keyword evidence="4 7" id="KW-1133">Transmembrane helix</keyword>
<comment type="subcellular location">
    <subcellularLocation>
        <location evidence="1">Cell membrane</location>
        <topology evidence="1">Multi-pass membrane protein</topology>
    </subcellularLocation>
</comment>
<feature type="compositionally biased region" description="Basic residues" evidence="6">
    <location>
        <begin position="38"/>
        <end position="47"/>
    </location>
</feature>
<dbReference type="EMBL" id="JABVED010000003">
    <property type="protein sequence ID" value="MBC6447009.1"/>
    <property type="molecule type" value="Genomic_DNA"/>
</dbReference>
<evidence type="ECO:0000256" key="7">
    <source>
        <dbReference type="SAM" id="Phobius"/>
    </source>
</evidence>
<evidence type="ECO:0000256" key="6">
    <source>
        <dbReference type="SAM" id="MobiDB-lite"/>
    </source>
</evidence>
<comment type="caution">
    <text evidence="9">The sequence shown here is derived from an EMBL/GenBank/DDBJ whole genome shotgun (WGS) entry which is preliminary data.</text>
</comment>
<dbReference type="Pfam" id="PF00482">
    <property type="entry name" value="T2SSF"/>
    <property type="match status" value="1"/>
</dbReference>
<feature type="domain" description="Type II secretion system protein GspF" evidence="8">
    <location>
        <begin position="62"/>
        <end position="181"/>
    </location>
</feature>
<name>A0ABR7L2V8_9PSEU</name>
<evidence type="ECO:0000256" key="1">
    <source>
        <dbReference type="ARBA" id="ARBA00004651"/>
    </source>
</evidence>
<dbReference type="PANTHER" id="PTHR35007:SF3">
    <property type="entry name" value="POSSIBLE CONSERVED ALANINE RICH MEMBRANE PROTEIN"/>
    <property type="match status" value="1"/>
</dbReference>
<dbReference type="InterPro" id="IPR018076">
    <property type="entry name" value="T2SS_GspF_dom"/>
</dbReference>
<evidence type="ECO:0000313" key="9">
    <source>
        <dbReference type="EMBL" id="MBC6447009.1"/>
    </source>
</evidence>
<dbReference type="PANTHER" id="PTHR35007">
    <property type="entry name" value="INTEGRAL MEMBRANE PROTEIN-RELATED"/>
    <property type="match status" value="1"/>
</dbReference>
<gene>
    <name evidence="9" type="ORF">GPZ80_07465</name>
</gene>
<proteinExistence type="predicted"/>
<evidence type="ECO:0000256" key="5">
    <source>
        <dbReference type="ARBA" id="ARBA00023136"/>
    </source>
</evidence>
<feature type="transmembrane region" description="Helical" evidence="7">
    <location>
        <begin position="174"/>
        <end position="194"/>
    </location>
</feature>
<organism evidence="9 10">
    <name type="scientific">Actinokineospora xionganensis</name>
    <dbReference type="NCBI Taxonomy" id="2684470"/>
    <lineage>
        <taxon>Bacteria</taxon>
        <taxon>Bacillati</taxon>
        <taxon>Actinomycetota</taxon>
        <taxon>Actinomycetes</taxon>
        <taxon>Pseudonocardiales</taxon>
        <taxon>Pseudonocardiaceae</taxon>
        <taxon>Actinokineospora</taxon>
    </lineage>
</organism>
<protein>
    <submittedName>
        <fullName evidence="9">Type II secretion system F family protein</fullName>
    </submittedName>
</protein>
<keyword evidence="5 7" id="KW-0472">Membrane</keyword>
<evidence type="ECO:0000256" key="4">
    <source>
        <dbReference type="ARBA" id="ARBA00022989"/>
    </source>
</evidence>
<evidence type="ECO:0000256" key="2">
    <source>
        <dbReference type="ARBA" id="ARBA00022475"/>
    </source>
</evidence>
<keyword evidence="10" id="KW-1185">Reference proteome</keyword>
<reference evidence="9 10" key="1">
    <citation type="submission" date="2020-06" db="EMBL/GenBank/DDBJ databases">
        <title>Actinokineospora xiongansis sp. nov., isolated from soil of Baiyangdian.</title>
        <authorList>
            <person name="Zhang X."/>
        </authorList>
    </citation>
    <scope>NUCLEOTIDE SEQUENCE [LARGE SCALE GENOMIC DNA]</scope>
    <source>
        <strain evidence="9 10">HBU206404</strain>
    </source>
</reference>